<evidence type="ECO:0000313" key="6">
    <source>
        <dbReference type="Proteomes" id="UP001552299"/>
    </source>
</evidence>
<evidence type="ECO:0000256" key="3">
    <source>
        <dbReference type="ARBA" id="ARBA00023157"/>
    </source>
</evidence>
<name>A0ABD0TT88_DENTH</name>
<keyword evidence="6" id="KW-1185">Reference proteome</keyword>
<dbReference type="EMBL" id="JANQDX010000078">
    <property type="protein sequence ID" value="KAL0902876.1"/>
    <property type="molecule type" value="Genomic_DNA"/>
</dbReference>
<dbReference type="InterPro" id="IPR053318">
    <property type="entry name" value="GT64"/>
</dbReference>
<comment type="similarity">
    <text evidence="1">Belongs to the glycosyltransferase 64 family.</text>
</comment>
<evidence type="ECO:0000313" key="5">
    <source>
        <dbReference type="EMBL" id="KAL0902876.1"/>
    </source>
</evidence>
<dbReference type="GO" id="GO:0016740">
    <property type="term" value="F:transferase activity"/>
    <property type="evidence" value="ECO:0007669"/>
    <property type="project" value="UniProtKB-KW"/>
</dbReference>
<dbReference type="SUPFAM" id="SSF53448">
    <property type="entry name" value="Nucleotide-diphospho-sugar transferases"/>
    <property type="match status" value="1"/>
</dbReference>
<evidence type="ECO:0000259" key="4">
    <source>
        <dbReference type="Pfam" id="PF09258"/>
    </source>
</evidence>
<feature type="domain" description="Glycosyl transferase 64" evidence="4">
    <location>
        <begin position="165"/>
        <end position="412"/>
    </location>
</feature>
<evidence type="ECO:0000256" key="2">
    <source>
        <dbReference type="ARBA" id="ARBA00022679"/>
    </source>
</evidence>
<dbReference type="InterPro" id="IPR015338">
    <property type="entry name" value="GT64_dom"/>
</dbReference>
<sequence>MMMMGDNEGGGSVTIEDNFARSKVLSSGASIAAFSIEIGATHRILLASNRARFLKSDRTGQFDRFNREPVWRAVRLDEATGWAENRRSTELLSPPLLLLPSPFRLSPYRSTRLAQMTRRCSFLFLFLFISTSTSTSTAVDLSSTLNISDLCFNFPNLSSLPSNRLTVLISAYHPSRSTLLRRLALSYSSLPFISSIVILWSNPSYPPPTLPPHPKLHLLPLPSSSLNLRFLPLPSPLLLSRFIAIADDDISPSPHSLSLALSLLSRRPLSLLGFFPRSHALDLHSKSWIYTLHPDRYSIVLTKLMLLRADYLHKYSCWTKLAPARAVVDRDRNCEDILMNFVAAMESGEGPLLVGGRVRDYGDPRNRGKGETEIGRVGLSSRKEHWESRGNCITEFHRLLGVMPLRYSYGKVVGQIGEQGVCRKAGKLVLCDQD</sequence>
<protein>
    <recommendedName>
        <fullName evidence="4">Glycosyl transferase 64 domain-containing protein</fullName>
    </recommendedName>
</protein>
<gene>
    <name evidence="5" type="ORF">M5K25_028447</name>
</gene>
<reference evidence="5 6" key="1">
    <citation type="journal article" date="2024" name="Plant Biotechnol. J.">
        <title>Dendrobium thyrsiflorum genome and its molecular insights into genes involved in important horticultural traits.</title>
        <authorList>
            <person name="Chen B."/>
            <person name="Wang J.Y."/>
            <person name="Zheng P.J."/>
            <person name="Li K.L."/>
            <person name="Liang Y.M."/>
            <person name="Chen X.F."/>
            <person name="Zhang C."/>
            <person name="Zhao X."/>
            <person name="He X."/>
            <person name="Zhang G.Q."/>
            <person name="Liu Z.J."/>
            <person name="Xu Q."/>
        </authorList>
    </citation>
    <scope>NUCLEOTIDE SEQUENCE [LARGE SCALE GENOMIC DNA]</scope>
    <source>
        <strain evidence="5">GZMU011</strain>
    </source>
</reference>
<keyword evidence="2" id="KW-0808">Transferase</keyword>
<dbReference type="Gene3D" id="3.90.550.10">
    <property type="entry name" value="Spore Coat Polysaccharide Biosynthesis Protein SpsA, Chain A"/>
    <property type="match status" value="1"/>
</dbReference>
<organism evidence="5 6">
    <name type="scientific">Dendrobium thyrsiflorum</name>
    <name type="common">Pinecone-like raceme dendrobium</name>
    <name type="synonym">Orchid</name>
    <dbReference type="NCBI Taxonomy" id="117978"/>
    <lineage>
        <taxon>Eukaryota</taxon>
        <taxon>Viridiplantae</taxon>
        <taxon>Streptophyta</taxon>
        <taxon>Embryophyta</taxon>
        <taxon>Tracheophyta</taxon>
        <taxon>Spermatophyta</taxon>
        <taxon>Magnoliopsida</taxon>
        <taxon>Liliopsida</taxon>
        <taxon>Asparagales</taxon>
        <taxon>Orchidaceae</taxon>
        <taxon>Epidendroideae</taxon>
        <taxon>Malaxideae</taxon>
        <taxon>Dendrobiinae</taxon>
        <taxon>Dendrobium</taxon>
    </lineage>
</organism>
<dbReference type="PANTHER" id="PTHR48409">
    <property type="entry name" value="GLYCOSYLTRANSFERASE FAMILY PROTEIN 64 C3"/>
    <property type="match status" value="1"/>
</dbReference>
<proteinExistence type="inferred from homology"/>
<dbReference type="Pfam" id="PF09258">
    <property type="entry name" value="Glyco_transf_64"/>
    <property type="match status" value="1"/>
</dbReference>
<keyword evidence="3" id="KW-1015">Disulfide bond</keyword>
<dbReference type="InterPro" id="IPR029044">
    <property type="entry name" value="Nucleotide-diphossugar_trans"/>
</dbReference>
<dbReference type="AlphaFoldDB" id="A0ABD0TT88"/>
<dbReference type="Proteomes" id="UP001552299">
    <property type="component" value="Unassembled WGS sequence"/>
</dbReference>
<comment type="caution">
    <text evidence="5">The sequence shown here is derived from an EMBL/GenBank/DDBJ whole genome shotgun (WGS) entry which is preliminary data.</text>
</comment>
<evidence type="ECO:0000256" key="1">
    <source>
        <dbReference type="ARBA" id="ARBA00008700"/>
    </source>
</evidence>
<accession>A0ABD0TT88</accession>
<dbReference type="PANTHER" id="PTHR48409:SF1">
    <property type="entry name" value="GLYCOSYLTRANSFERASE FAMILY PROTEIN 64 C3"/>
    <property type="match status" value="1"/>
</dbReference>